<dbReference type="Pfam" id="PF02683">
    <property type="entry name" value="DsbD_TM"/>
    <property type="match status" value="1"/>
</dbReference>
<evidence type="ECO:0000256" key="4">
    <source>
        <dbReference type="ARBA" id="ARBA00022989"/>
    </source>
</evidence>
<evidence type="ECO:0000259" key="6">
    <source>
        <dbReference type="Pfam" id="PF02683"/>
    </source>
</evidence>
<evidence type="ECO:0000256" key="3">
    <source>
        <dbReference type="ARBA" id="ARBA00022692"/>
    </source>
</evidence>
<dbReference type="PANTHER" id="PTHR31272:SF4">
    <property type="entry name" value="CYTOCHROME C-TYPE BIOGENESIS PROTEIN HI_1454-RELATED"/>
    <property type="match status" value="1"/>
</dbReference>
<dbReference type="KEGG" id="thao:NI17_007365"/>
<comment type="subcellular location">
    <subcellularLocation>
        <location evidence="1">Membrane</location>
        <topology evidence="1">Multi-pass membrane protein</topology>
    </subcellularLocation>
</comment>
<dbReference type="InterPro" id="IPR051790">
    <property type="entry name" value="Cytochrome_c-biogenesis_DsbD"/>
</dbReference>
<organism evidence="7 8">
    <name type="scientific">Thermobifida halotolerans</name>
    <dbReference type="NCBI Taxonomy" id="483545"/>
    <lineage>
        <taxon>Bacteria</taxon>
        <taxon>Bacillati</taxon>
        <taxon>Actinomycetota</taxon>
        <taxon>Actinomycetes</taxon>
        <taxon>Streptosporangiales</taxon>
        <taxon>Nocardiopsidaceae</taxon>
        <taxon>Thermobifida</taxon>
    </lineage>
</organism>
<keyword evidence="5" id="KW-0472">Membrane</keyword>
<sequence>MDIGYLAALAGGALALFSPCSALLLPSFFAYAFRTPARLLARTGVFYAGLCAALVPLGMGSALVSTLFYGHREALVTAAGTAVILLGVAQVLAPGSAWGLPARWQARIGGRTGAVSVFGLGAVYGLAGFCSGPVLGAVLTVAATGTVLRGALLLACYALGMAAPMFFLAALWDRCDLGRRRWLRGHLHTVGPLRLHTTGTVSGLLFVGVGVLFVAYDGTAALGGLPGLGWLEEAAYRAQEPLFALDARVDLALLAVVGAVLVGVVLRRVRRDLGGRGRGEGASGGDGR</sequence>
<dbReference type="RefSeq" id="WP_068693205.1">
    <property type="nucleotide sequence ID" value="NZ_CP063196.1"/>
</dbReference>
<feature type="domain" description="Cytochrome C biogenesis protein transmembrane" evidence="6">
    <location>
        <begin position="8"/>
        <end position="171"/>
    </location>
</feature>
<evidence type="ECO:0000256" key="5">
    <source>
        <dbReference type="ARBA" id="ARBA00023136"/>
    </source>
</evidence>
<gene>
    <name evidence="7" type="ORF">NI17_007365</name>
</gene>
<keyword evidence="3" id="KW-0812">Transmembrane</keyword>
<evidence type="ECO:0000256" key="1">
    <source>
        <dbReference type="ARBA" id="ARBA00004141"/>
    </source>
</evidence>
<comment type="similarity">
    <text evidence="2">Belongs to the DsbD family.</text>
</comment>
<keyword evidence="4" id="KW-1133">Transmembrane helix</keyword>
<dbReference type="OrthoDB" id="4332145at2"/>
<dbReference type="InterPro" id="IPR003834">
    <property type="entry name" value="Cyt_c_assmbl_TM_dom"/>
</dbReference>
<accession>A0A399G7K2</accession>
<name>A0A399G7K2_9ACTN</name>
<keyword evidence="8" id="KW-1185">Reference proteome</keyword>
<dbReference type="EMBL" id="CP063196">
    <property type="protein sequence ID" value="UOE20975.1"/>
    <property type="molecule type" value="Genomic_DNA"/>
</dbReference>
<dbReference type="GO" id="GO:0016020">
    <property type="term" value="C:membrane"/>
    <property type="evidence" value="ECO:0007669"/>
    <property type="project" value="UniProtKB-SubCell"/>
</dbReference>
<dbReference type="AlphaFoldDB" id="A0A399G7K2"/>
<proteinExistence type="inferred from homology"/>
<dbReference type="GO" id="GO:0017004">
    <property type="term" value="P:cytochrome complex assembly"/>
    <property type="evidence" value="ECO:0007669"/>
    <property type="project" value="InterPro"/>
</dbReference>
<dbReference type="PANTHER" id="PTHR31272">
    <property type="entry name" value="CYTOCHROME C-TYPE BIOGENESIS PROTEIN HI_1454-RELATED"/>
    <property type="match status" value="1"/>
</dbReference>
<evidence type="ECO:0000313" key="7">
    <source>
        <dbReference type="EMBL" id="UOE20975.1"/>
    </source>
</evidence>
<evidence type="ECO:0000313" key="8">
    <source>
        <dbReference type="Proteomes" id="UP000265719"/>
    </source>
</evidence>
<reference evidence="7" key="1">
    <citation type="submission" date="2020-10" db="EMBL/GenBank/DDBJ databases">
        <title>De novo genome project of the cellulose decomposer Thermobifida halotolerans type strain.</title>
        <authorList>
            <person name="Nagy I."/>
            <person name="Horvath B."/>
            <person name="Kukolya J."/>
            <person name="Nagy I."/>
            <person name="Orsini M."/>
        </authorList>
    </citation>
    <scope>NUCLEOTIDE SEQUENCE</scope>
    <source>
        <strain evidence="7">DSM 44931</strain>
    </source>
</reference>
<protein>
    <submittedName>
        <fullName evidence="7">Cytochrome c biogenesis protein CcdA</fullName>
    </submittedName>
</protein>
<dbReference type="Proteomes" id="UP000265719">
    <property type="component" value="Chromosome"/>
</dbReference>
<evidence type="ECO:0000256" key="2">
    <source>
        <dbReference type="ARBA" id="ARBA00006143"/>
    </source>
</evidence>